<accession>A0A330M2Z1</accession>
<evidence type="ECO:0000313" key="3">
    <source>
        <dbReference type="Proteomes" id="UP000250123"/>
    </source>
</evidence>
<dbReference type="AlphaFoldDB" id="A0A330M2Z1"/>
<name>A0A330M2Z1_9GAMM</name>
<protein>
    <submittedName>
        <fullName evidence="2">Uncharacterized protein</fullName>
    </submittedName>
</protein>
<evidence type="ECO:0000256" key="1">
    <source>
        <dbReference type="SAM" id="Coils"/>
    </source>
</evidence>
<evidence type="ECO:0000313" key="2">
    <source>
        <dbReference type="EMBL" id="SQH75814.1"/>
    </source>
</evidence>
<sequence>MKKLILKSHVLFLFATFSVGLYAVVPLEGEAEWEALNRGEEKRLQTSNTDARKTIEVLRREAEARREVLRQEARVTY</sequence>
<dbReference type="RefSeq" id="WP_112352210.1">
    <property type="nucleotide sequence ID" value="NZ_LS483452.1"/>
</dbReference>
<dbReference type="OrthoDB" id="9918878at2"/>
<dbReference type="EMBL" id="LS483452">
    <property type="protein sequence ID" value="SQH75814.1"/>
    <property type="molecule type" value="Genomic_DNA"/>
</dbReference>
<dbReference type="KEGG" id="sbk:SHEWBE_1848"/>
<proteinExistence type="predicted"/>
<dbReference type="Proteomes" id="UP000250123">
    <property type="component" value="Chromosome SHEWBE"/>
</dbReference>
<gene>
    <name evidence="2" type="ORF">SHEWBE_1848</name>
</gene>
<feature type="coiled-coil region" evidence="1">
    <location>
        <begin position="41"/>
        <end position="72"/>
    </location>
</feature>
<organism evidence="2 3">
    <name type="scientific">Shewanella benthica</name>
    <dbReference type="NCBI Taxonomy" id="43661"/>
    <lineage>
        <taxon>Bacteria</taxon>
        <taxon>Pseudomonadati</taxon>
        <taxon>Pseudomonadota</taxon>
        <taxon>Gammaproteobacteria</taxon>
        <taxon>Alteromonadales</taxon>
        <taxon>Shewanellaceae</taxon>
        <taxon>Shewanella</taxon>
    </lineage>
</organism>
<reference evidence="3" key="1">
    <citation type="submission" date="2018-06" db="EMBL/GenBank/DDBJ databases">
        <authorList>
            <person name="Cea G.-C."/>
            <person name="William W."/>
        </authorList>
    </citation>
    <scope>NUCLEOTIDE SEQUENCE [LARGE SCALE GENOMIC DNA]</scope>
    <source>
        <strain evidence="3">DB21MT-2</strain>
    </source>
</reference>
<keyword evidence="1" id="KW-0175">Coiled coil</keyword>